<reference evidence="1" key="1">
    <citation type="submission" date="2014-11" db="EMBL/GenBank/DDBJ databases">
        <authorList>
            <person name="Amaro Gonzalez C."/>
        </authorList>
    </citation>
    <scope>NUCLEOTIDE SEQUENCE</scope>
</reference>
<dbReference type="EMBL" id="GBXM01052258">
    <property type="protein sequence ID" value="JAH56319.1"/>
    <property type="molecule type" value="Transcribed_RNA"/>
</dbReference>
<protein>
    <submittedName>
        <fullName evidence="1">Uncharacterized protein</fullName>
    </submittedName>
</protein>
<reference evidence="1" key="2">
    <citation type="journal article" date="2015" name="Fish Shellfish Immunol.">
        <title>Early steps in the European eel (Anguilla anguilla)-Vibrio vulnificus interaction in the gills: Role of the RtxA13 toxin.</title>
        <authorList>
            <person name="Callol A."/>
            <person name="Pajuelo D."/>
            <person name="Ebbesson L."/>
            <person name="Teles M."/>
            <person name="MacKenzie S."/>
            <person name="Amaro C."/>
        </authorList>
    </citation>
    <scope>NUCLEOTIDE SEQUENCE</scope>
</reference>
<evidence type="ECO:0000313" key="1">
    <source>
        <dbReference type="EMBL" id="JAH56319.1"/>
    </source>
</evidence>
<sequence>MTYDSHAIIYDKLIKLQKEIFKT</sequence>
<dbReference type="AlphaFoldDB" id="A0A0E9TRK3"/>
<organism evidence="1">
    <name type="scientific">Anguilla anguilla</name>
    <name type="common">European freshwater eel</name>
    <name type="synonym">Muraena anguilla</name>
    <dbReference type="NCBI Taxonomy" id="7936"/>
    <lineage>
        <taxon>Eukaryota</taxon>
        <taxon>Metazoa</taxon>
        <taxon>Chordata</taxon>
        <taxon>Craniata</taxon>
        <taxon>Vertebrata</taxon>
        <taxon>Euteleostomi</taxon>
        <taxon>Actinopterygii</taxon>
        <taxon>Neopterygii</taxon>
        <taxon>Teleostei</taxon>
        <taxon>Anguilliformes</taxon>
        <taxon>Anguillidae</taxon>
        <taxon>Anguilla</taxon>
    </lineage>
</organism>
<proteinExistence type="predicted"/>
<accession>A0A0E9TRK3</accession>
<name>A0A0E9TRK3_ANGAN</name>